<gene>
    <name evidence="1" type="ORF">KUF71_001644</name>
</gene>
<comment type="caution">
    <text evidence="1">The sequence shown here is derived from an EMBL/GenBank/DDBJ whole genome shotgun (WGS) entry which is preliminary data.</text>
</comment>
<dbReference type="Proteomes" id="UP001219518">
    <property type="component" value="Unassembled WGS sequence"/>
</dbReference>
<evidence type="ECO:0000313" key="2">
    <source>
        <dbReference type="Proteomes" id="UP001219518"/>
    </source>
</evidence>
<proteinExistence type="predicted"/>
<dbReference type="EMBL" id="JAHWGI010001134">
    <property type="protein sequence ID" value="KAK3922985.1"/>
    <property type="molecule type" value="Genomic_DNA"/>
</dbReference>
<dbReference type="AlphaFoldDB" id="A0AAE1LKM1"/>
<evidence type="ECO:0000313" key="1">
    <source>
        <dbReference type="EMBL" id="KAK3922985.1"/>
    </source>
</evidence>
<organism evidence="1 2">
    <name type="scientific">Frankliniella fusca</name>
    <dbReference type="NCBI Taxonomy" id="407009"/>
    <lineage>
        <taxon>Eukaryota</taxon>
        <taxon>Metazoa</taxon>
        <taxon>Ecdysozoa</taxon>
        <taxon>Arthropoda</taxon>
        <taxon>Hexapoda</taxon>
        <taxon>Insecta</taxon>
        <taxon>Pterygota</taxon>
        <taxon>Neoptera</taxon>
        <taxon>Paraneoptera</taxon>
        <taxon>Thysanoptera</taxon>
        <taxon>Terebrantia</taxon>
        <taxon>Thripoidea</taxon>
        <taxon>Thripidae</taxon>
        <taxon>Frankliniella</taxon>
    </lineage>
</organism>
<reference evidence="1" key="2">
    <citation type="journal article" date="2023" name="BMC Genomics">
        <title>Pest status, molecular evolution, and epigenetic factors derived from the genome assembly of Frankliniella fusca, a thysanopteran phytovirus vector.</title>
        <authorList>
            <person name="Catto M.A."/>
            <person name="Labadie P.E."/>
            <person name="Jacobson A.L."/>
            <person name="Kennedy G.G."/>
            <person name="Srinivasan R."/>
            <person name="Hunt B.G."/>
        </authorList>
    </citation>
    <scope>NUCLEOTIDE SEQUENCE</scope>
    <source>
        <strain evidence="1">PL_HMW_Pooled</strain>
    </source>
</reference>
<keyword evidence="2" id="KW-1185">Reference proteome</keyword>
<sequence>MKEGCAYIELLFHQVPGCLWRLVDHYNCVVENGQCNSGEVTKLSMNSSHFLYDSGSWGSNSGASFNQTMQ</sequence>
<accession>A0AAE1LKM1</accession>
<protein>
    <submittedName>
        <fullName evidence="1">Polyketide synthase</fullName>
    </submittedName>
</protein>
<reference evidence="1" key="1">
    <citation type="submission" date="2021-07" db="EMBL/GenBank/DDBJ databases">
        <authorList>
            <person name="Catto M.A."/>
            <person name="Jacobson A."/>
            <person name="Kennedy G."/>
            <person name="Labadie P."/>
            <person name="Hunt B.G."/>
            <person name="Srinivasan R."/>
        </authorList>
    </citation>
    <scope>NUCLEOTIDE SEQUENCE</scope>
    <source>
        <strain evidence="1">PL_HMW_Pooled</strain>
        <tissue evidence="1">Head</tissue>
    </source>
</reference>
<name>A0AAE1LKM1_9NEOP</name>